<dbReference type="HAMAP" id="MF_01965">
    <property type="entry name" value="NADHX_dehydratase"/>
    <property type="match status" value="1"/>
</dbReference>
<comment type="caution">
    <text evidence="9">The sequence shown here is derived from an EMBL/GenBank/DDBJ whole genome shotgun (WGS) entry which is preliminary data.</text>
</comment>
<dbReference type="PANTHER" id="PTHR12592">
    <property type="entry name" value="ATP-DEPENDENT (S)-NAD(P)H-HYDRATE DEHYDRATASE FAMILY MEMBER"/>
    <property type="match status" value="1"/>
</dbReference>
<keyword evidence="10" id="KW-1185">Reference proteome</keyword>
<feature type="binding site" evidence="6">
    <location>
        <begin position="274"/>
        <end position="280"/>
    </location>
    <ligand>
        <name>(6S)-NADPHX</name>
        <dbReference type="ChEBI" id="CHEBI:64076"/>
    </ligand>
</feature>
<sequence>MKACCFQFNSVAKFAPASLSTVCNRAGTRAGIKVCHKVSKLLGFGMKHLPCFLSQRHVRLLNAHHQDARALKKDTLISPTHVMATMGSTFGGADTDTDQQAVALFRQLVPTLGGNYKGAHGKVAIVGGCLEFTGAPFFAAMSALRVGADMAYVICTPSAATAIKSYSPELMVLPYLPEQPLGSGVDPSMVSSADEATVSGAVARILSWTSRASAVVVGPGLGSNPGVVATVTVLMRETRKKMQPLVVDGSALTHIVAKDPETVQGYRLCILTPNVAELGRIGEAVGVQLPGKMSDAWLQFAPQVARAFHGPVVLAKGEVDLLCGPGGADEGGPGELQPLMRCTDPGSPRRCGGQGDVLAGTAATFLGWAFKHQQLHAQNLAAAEAAAPPPNASPAQPPQPTQSPEGITRAPGSNGLDEATVALCGFMACKVMRGAARQTFLIGERSMVAGDIIPLLYPTFKKVVGCL</sequence>
<dbReference type="InterPro" id="IPR000631">
    <property type="entry name" value="CARKD"/>
</dbReference>
<evidence type="ECO:0000256" key="7">
    <source>
        <dbReference type="SAM" id="MobiDB-lite"/>
    </source>
</evidence>
<dbReference type="PROSITE" id="PS51383">
    <property type="entry name" value="YJEF_C_3"/>
    <property type="match status" value="1"/>
</dbReference>
<comment type="function">
    <text evidence="6">Catalyzes the dehydration of the S-form of NAD(P)HX at the expense of ATP, which is converted to ADP. Together with NAD(P)HX epimerase, which catalyzes the epimerization of the S- and R-forms, the enzyme allows the repair of both epimers of NAD(P)HX, a damaged form of NAD(P)H that is a result of enzymatic or heat-dependent hydration.</text>
</comment>
<feature type="domain" description="YjeF C-terminal" evidence="8">
    <location>
        <begin position="100"/>
        <end position="463"/>
    </location>
</feature>
<feature type="binding site" evidence="6">
    <location>
        <position position="356"/>
    </location>
    <ligand>
        <name>(6S)-NADPHX</name>
        <dbReference type="ChEBI" id="CHEBI:64076"/>
    </ligand>
</feature>
<dbReference type="SUPFAM" id="SSF53613">
    <property type="entry name" value="Ribokinase-like"/>
    <property type="match status" value="1"/>
</dbReference>
<feature type="binding site" evidence="6">
    <location>
        <begin position="316"/>
        <end position="320"/>
    </location>
    <ligand>
        <name>ATP</name>
        <dbReference type="ChEBI" id="CHEBI:30616"/>
    </ligand>
</feature>
<feature type="binding site" evidence="6">
    <location>
        <position position="220"/>
    </location>
    <ligand>
        <name>(6S)-NADPHX</name>
        <dbReference type="ChEBI" id="CHEBI:64076"/>
    </ligand>
</feature>
<evidence type="ECO:0000256" key="3">
    <source>
        <dbReference type="ARBA" id="ARBA00022857"/>
    </source>
</evidence>
<keyword evidence="1 6" id="KW-0547">Nucleotide-binding</keyword>
<feature type="compositionally biased region" description="Pro residues" evidence="7">
    <location>
        <begin position="387"/>
        <end position="401"/>
    </location>
</feature>
<dbReference type="EC" id="4.2.1.93" evidence="6"/>
<protein>
    <recommendedName>
        <fullName evidence="6">ATP-dependent (S)-NAD(P)H-hydrate dehydratase</fullName>
        <ecNumber evidence="6">4.2.1.93</ecNumber>
    </recommendedName>
    <alternativeName>
        <fullName evidence="6">ATP-dependent NAD(P)HX dehydratase</fullName>
    </alternativeName>
</protein>
<dbReference type="PROSITE" id="PS01049">
    <property type="entry name" value="YJEF_C_1"/>
    <property type="match status" value="1"/>
</dbReference>
<keyword evidence="3" id="KW-0521">NADP</keyword>
<name>A0ABQ5RNV7_9CHLO</name>
<dbReference type="CDD" id="cd01171">
    <property type="entry name" value="YXKO-related"/>
    <property type="match status" value="1"/>
</dbReference>
<comment type="similarity">
    <text evidence="6">Belongs to the NnrD/CARKD family.</text>
</comment>
<feature type="region of interest" description="Disordered" evidence="7">
    <location>
        <begin position="381"/>
        <end position="412"/>
    </location>
</feature>
<dbReference type="PANTHER" id="PTHR12592:SF0">
    <property type="entry name" value="ATP-DEPENDENT (S)-NAD(P)H-HYDRATE DEHYDRATASE"/>
    <property type="match status" value="1"/>
</dbReference>
<comment type="catalytic activity">
    <reaction evidence="6">
        <text>(6S)-NADHX + ATP = ADP + phosphate + NADH + H(+)</text>
        <dbReference type="Rhea" id="RHEA:19017"/>
        <dbReference type="ChEBI" id="CHEBI:15378"/>
        <dbReference type="ChEBI" id="CHEBI:30616"/>
        <dbReference type="ChEBI" id="CHEBI:43474"/>
        <dbReference type="ChEBI" id="CHEBI:57945"/>
        <dbReference type="ChEBI" id="CHEBI:64074"/>
        <dbReference type="ChEBI" id="CHEBI:456216"/>
        <dbReference type="EC" id="4.2.1.93"/>
    </reaction>
</comment>
<evidence type="ECO:0000313" key="9">
    <source>
        <dbReference type="EMBL" id="GLI59251.1"/>
    </source>
</evidence>
<proteinExistence type="inferred from homology"/>
<organism evidence="9 10">
    <name type="scientific">Volvox africanus</name>
    <dbReference type="NCBI Taxonomy" id="51714"/>
    <lineage>
        <taxon>Eukaryota</taxon>
        <taxon>Viridiplantae</taxon>
        <taxon>Chlorophyta</taxon>
        <taxon>core chlorophytes</taxon>
        <taxon>Chlorophyceae</taxon>
        <taxon>CS clade</taxon>
        <taxon>Chlamydomonadales</taxon>
        <taxon>Volvocaceae</taxon>
        <taxon>Volvox</taxon>
    </lineage>
</organism>
<accession>A0ABQ5RNV7</accession>
<dbReference type="Proteomes" id="UP001165090">
    <property type="component" value="Unassembled WGS sequence"/>
</dbReference>
<keyword evidence="5 6" id="KW-0456">Lyase</keyword>
<evidence type="ECO:0000256" key="1">
    <source>
        <dbReference type="ARBA" id="ARBA00022741"/>
    </source>
</evidence>
<gene>
    <name evidence="9" type="ORF">VaNZ11_001097</name>
</gene>
<evidence type="ECO:0000256" key="4">
    <source>
        <dbReference type="ARBA" id="ARBA00023027"/>
    </source>
</evidence>
<comment type="catalytic activity">
    <reaction evidence="6">
        <text>(6S)-NADPHX + ATP = ADP + phosphate + NADPH + H(+)</text>
        <dbReference type="Rhea" id="RHEA:32231"/>
        <dbReference type="ChEBI" id="CHEBI:15378"/>
        <dbReference type="ChEBI" id="CHEBI:30616"/>
        <dbReference type="ChEBI" id="CHEBI:43474"/>
        <dbReference type="ChEBI" id="CHEBI:57783"/>
        <dbReference type="ChEBI" id="CHEBI:64076"/>
        <dbReference type="ChEBI" id="CHEBI:456216"/>
        <dbReference type="EC" id="4.2.1.93"/>
    </reaction>
</comment>
<dbReference type="InterPro" id="IPR029056">
    <property type="entry name" value="Ribokinase-like"/>
</dbReference>
<keyword evidence="2 6" id="KW-0067">ATP-binding</keyword>
<dbReference type="EMBL" id="BSDZ01000004">
    <property type="protein sequence ID" value="GLI59251.1"/>
    <property type="molecule type" value="Genomic_DNA"/>
</dbReference>
<dbReference type="InterPro" id="IPR017953">
    <property type="entry name" value="Carbohydrate_kinase_pred_CS"/>
</dbReference>
<evidence type="ECO:0000256" key="6">
    <source>
        <dbReference type="HAMAP-Rule" id="MF_03157"/>
    </source>
</evidence>
<evidence type="ECO:0000313" key="10">
    <source>
        <dbReference type="Proteomes" id="UP001165090"/>
    </source>
</evidence>
<evidence type="ECO:0000256" key="2">
    <source>
        <dbReference type="ARBA" id="ARBA00022840"/>
    </source>
</evidence>
<keyword evidence="4 6" id="KW-0520">NAD</keyword>
<comment type="cofactor">
    <cofactor evidence="6">
        <name>Mg(2+)</name>
        <dbReference type="ChEBI" id="CHEBI:18420"/>
    </cofactor>
</comment>
<evidence type="ECO:0000259" key="8">
    <source>
        <dbReference type="PROSITE" id="PS51383"/>
    </source>
</evidence>
<dbReference type="Gene3D" id="3.40.1190.20">
    <property type="match status" value="1"/>
</dbReference>
<dbReference type="Pfam" id="PF01256">
    <property type="entry name" value="Carb_kinase"/>
    <property type="match status" value="1"/>
</dbReference>
<reference evidence="9 10" key="1">
    <citation type="journal article" date="2023" name="IScience">
        <title>Expanded male sex-determining region conserved during the evolution of homothallism in the green alga Volvox.</title>
        <authorList>
            <person name="Yamamoto K."/>
            <person name="Matsuzaki R."/>
            <person name="Mahakham W."/>
            <person name="Heman W."/>
            <person name="Sekimoto H."/>
            <person name="Kawachi M."/>
            <person name="Minakuchi Y."/>
            <person name="Toyoda A."/>
            <person name="Nozaki H."/>
        </authorList>
    </citation>
    <scope>NUCLEOTIDE SEQUENCE [LARGE SCALE GENOMIC DNA]</scope>
    <source>
        <strain evidence="9 10">NIES-4468</strain>
    </source>
</reference>
<feature type="binding site" evidence="6">
    <location>
        <begin position="346"/>
        <end position="355"/>
    </location>
    <ligand>
        <name>ATP</name>
        <dbReference type="ChEBI" id="CHEBI:30616"/>
    </ligand>
</feature>
<keyword evidence="6" id="KW-0597">Phosphoprotein</keyword>
<evidence type="ECO:0000256" key="5">
    <source>
        <dbReference type="ARBA" id="ARBA00023239"/>
    </source>
</evidence>